<evidence type="ECO:0000313" key="5">
    <source>
        <dbReference type="Proteomes" id="UP001214250"/>
    </source>
</evidence>
<dbReference type="Pfam" id="PF13421">
    <property type="entry name" value="Band_7_1"/>
    <property type="match status" value="1"/>
</dbReference>
<dbReference type="CDD" id="cd03408">
    <property type="entry name" value="SPFH_like_u1"/>
    <property type="match status" value="1"/>
</dbReference>
<evidence type="ECO:0000256" key="1">
    <source>
        <dbReference type="SAM" id="MobiDB-lite"/>
    </source>
</evidence>
<evidence type="ECO:0000259" key="2">
    <source>
        <dbReference type="Pfam" id="PF13421"/>
    </source>
</evidence>
<reference evidence="4 5" key="1">
    <citation type="submission" date="2023-02" db="EMBL/GenBank/DDBJ databases">
        <title>Genome sequence of Lentisphaera profundi SAORIC-696.</title>
        <authorList>
            <person name="Kim e."/>
            <person name="Cho J.-C."/>
            <person name="Choi A."/>
            <person name="Kang I."/>
        </authorList>
    </citation>
    <scope>NUCLEOTIDE SEQUENCE [LARGE SCALE GENOMIC DNA]</scope>
    <source>
        <strain evidence="4 5">SAORIC-696</strain>
    </source>
</reference>
<dbReference type="InterPro" id="IPR025640">
    <property type="entry name" value="GYF_2"/>
</dbReference>
<dbReference type="Pfam" id="PF14237">
    <property type="entry name" value="GYF_2"/>
    <property type="match status" value="1"/>
</dbReference>
<sequence>MGLWDKLTGEFVDIIEWTNDDRETLAWRFERYGNEIKYGAKLTVRPGQAAVFVNEGQIADVFEPGMYELQTNNLPILSTLKGWKYGFESPFKAEVIFVTTSQIVDRKWGTKNPVMLRDPEFGPIRLRAFGTYAIKVVDPRAFITTLVGTDGAFEASDLTDQLRNIIVSRFTDKLGESKIPALDLASNYDEIADLIQAKIEPEFKEYGVALPKFLVENIALPPEVEEALDKRSSMGILGNLNQYTQFQAANAMEAAASNTGEAGGAMGGGMGMGMGFAMANQMGQAMGGTQQNQQASAPPPPAPGASNVSFHVSVNGESYGPYDMNTFAQHVQAGQITGESMVWRQGMANWSAAGQVAELANLFGPPTPPPMPGGSVPPPPPM</sequence>
<dbReference type="EMBL" id="CP117811">
    <property type="protein sequence ID" value="WDE96048.1"/>
    <property type="molecule type" value="Genomic_DNA"/>
</dbReference>
<feature type="domain" description="SPFH" evidence="2">
    <location>
        <begin position="26"/>
        <end position="236"/>
    </location>
</feature>
<accession>A0ABY7VPH4</accession>
<dbReference type="RefSeq" id="WP_274150019.1">
    <property type="nucleotide sequence ID" value="NZ_CP117811.1"/>
</dbReference>
<feature type="compositionally biased region" description="Low complexity" evidence="1">
    <location>
        <begin position="285"/>
        <end position="296"/>
    </location>
</feature>
<dbReference type="Gene3D" id="3.30.479.30">
    <property type="entry name" value="Band 7 domain"/>
    <property type="match status" value="1"/>
</dbReference>
<dbReference type="InterPro" id="IPR033880">
    <property type="entry name" value="SPFH_YdjI"/>
</dbReference>
<gene>
    <name evidence="4" type="ORF">PQO03_10015</name>
</gene>
<evidence type="ECO:0000313" key="4">
    <source>
        <dbReference type="EMBL" id="WDE96048.1"/>
    </source>
</evidence>
<evidence type="ECO:0000259" key="3">
    <source>
        <dbReference type="Pfam" id="PF14237"/>
    </source>
</evidence>
<proteinExistence type="predicted"/>
<feature type="region of interest" description="Disordered" evidence="1">
    <location>
        <begin position="285"/>
        <end position="310"/>
    </location>
</feature>
<keyword evidence="5" id="KW-1185">Reference proteome</keyword>
<organism evidence="4 5">
    <name type="scientific">Lentisphaera profundi</name>
    <dbReference type="NCBI Taxonomy" id="1658616"/>
    <lineage>
        <taxon>Bacteria</taxon>
        <taxon>Pseudomonadati</taxon>
        <taxon>Lentisphaerota</taxon>
        <taxon>Lentisphaeria</taxon>
        <taxon>Lentisphaerales</taxon>
        <taxon>Lentisphaeraceae</taxon>
        <taxon>Lentisphaera</taxon>
    </lineage>
</organism>
<name>A0ABY7VPH4_9BACT</name>
<dbReference type="InterPro" id="IPR036013">
    <property type="entry name" value="Band_7/SPFH_dom_sf"/>
</dbReference>
<dbReference type="PANTHER" id="PTHR37826">
    <property type="entry name" value="FLOTILLIN BAND_7_5 DOMAIN PROTEIN"/>
    <property type="match status" value="1"/>
</dbReference>
<dbReference type="Proteomes" id="UP001214250">
    <property type="component" value="Chromosome 1"/>
</dbReference>
<protein>
    <submittedName>
        <fullName evidence="4">SPFH domain-containing protein</fullName>
    </submittedName>
</protein>
<dbReference type="SUPFAM" id="SSF117892">
    <property type="entry name" value="Band 7/SPFH domain"/>
    <property type="match status" value="1"/>
</dbReference>
<dbReference type="PANTHER" id="PTHR37826:SF2">
    <property type="entry name" value="ZINC-RIBBON DOMAIN-CONTAINING PROTEIN"/>
    <property type="match status" value="1"/>
</dbReference>
<feature type="domain" description="GYF" evidence="3">
    <location>
        <begin position="311"/>
        <end position="359"/>
    </location>
</feature>